<feature type="non-terminal residue" evidence="2">
    <location>
        <position position="1"/>
    </location>
</feature>
<evidence type="ECO:0000313" key="2">
    <source>
        <dbReference type="EMBL" id="KAK4443320.1"/>
    </source>
</evidence>
<keyword evidence="1" id="KW-0472">Membrane</keyword>
<reference evidence="2" key="1">
    <citation type="journal article" date="2023" name="Mol. Phylogenet. Evol.">
        <title>Genome-scale phylogeny and comparative genomics of the fungal order Sordariales.</title>
        <authorList>
            <person name="Hensen N."/>
            <person name="Bonometti L."/>
            <person name="Westerberg I."/>
            <person name="Brannstrom I.O."/>
            <person name="Guillou S."/>
            <person name="Cros-Aarteil S."/>
            <person name="Calhoun S."/>
            <person name="Haridas S."/>
            <person name="Kuo A."/>
            <person name="Mondo S."/>
            <person name="Pangilinan J."/>
            <person name="Riley R."/>
            <person name="LaButti K."/>
            <person name="Andreopoulos B."/>
            <person name="Lipzen A."/>
            <person name="Chen C."/>
            <person name="Yan M."/>
            <person name="Daum C."/>
            <person name="Ng V."/>
            <person name="Clum A."/>
            <person name="Steindorff A."/>
            <person name="Ohm R.A."/>
            <person name="Martin F."/>
            <person name="Silar P."/>
            <person name="Natvig D.O."/>
            <person name="Lalanne C."/>
            <person name="Gautier V."/>
            <person name="Ament-Velasquez S.L."/>
            <person name="Kruys A."/>
            <person name="Hutchinson M.I."/>
            <person name="Powell A.J."/>
            <person name="Barry K."/>
            <person name="Miller A.N."/>
            <person name="Grigoriev I.V."/>
            <person name="Debuchy R."/>
            <person name="Gladieux P."/>
            <person name="Hiltunen Thoren M."/>
            <person name="Johannesson H."/>
        </authorList>
    </citation>
    <scope>NUCLEOTIDE SEQUENCE</scope>
    <source>
        <strain evidence="2">PSN243</strain>
    </source>
</reference>
<reference evidence="2" key="2">
    <citation type="submission" date="2023-05" db="EMBL/GenBank/DDBJ databases">
        <authorList>
            <consortium name="Lawrence Berkeley National Laboratory"/>
            <person name="Steindorff A."/>
            <person name="Hensen N."/>
            <person name="Bonometti L."/>
            <person name="Westerberg I."/>
            <person name="Brannstrom I.O."/>
            <person name="Guillou S."/>
            <person name="Cros-Aarteil S."/>
            <person name="Calhoun S."/>
            <person name="Haridas S."/>
            <person name="Kuo A."/>
            <person name="Mondo S."/>
            <person name="Pangilinan J."/>
            <person name="Riley R."/>
            <person name="Labutti K."/>
            <person name="Andreopoulos B."/>
            <person name="Lipzen A."/>
            <person name="Chen C."/>
            <person name="Yanf M."/>
            <person name="Daum C."/>
            <person name="Ng V."/>
            <person name="Clum A."/>
            <person name="Ohm R."/>
            <person name="Martin F."/>
            <person name="Silar P."/>
            <person name="Natvig D."/>
            <person name="Lalanne C."/>
            <person name="Gautier V."/>
            <person name="Ament-Velasquez S.L."/>
            <person name="Kruys A."/>
            <person name="Hutchinson M.I."/>
            <person name="Powell A.J."/>
            <person name="Barry K."/>
            <person name="Miller A.N."/>
            <person name="Grigoriev I.V."/>
            <person name="Debuchy R."/>
            <person name="Gladieux P."/>
            <person name="Thoren M.H."/>
            <person name="Johannesson H."/>
        </authorList>
    </citation>
    <scope>NUCLEOTIDE SEQUENCE</scope>
    <source>
        <strain evidence="2">PSN243</strain>
    </source>
</reference>
<keyword evidence="3" id="KW-1185">Reference proteome</keyword>
<dbReference type="Proteomes" id="UP001321760">
    <property type="component" value="Unassembled WGS sequence"/>
</dbReference>
<dbReference type="PANTHER" id="PTHR24148:SF64">
    <property type="entry name" value="HETEROKARYON INCOMPATIBILITY DOMAIN-CONTAINING PROTEIN"/>
    <property type="match status" value="1"/>
</dbReference>
<sequence length="670" mass="74952">MSARLPFHLLTTSRDDWPRGFRATSACMWHARMRTLSEAFARARVWATHRWIVHGVDLDEILGRQWIERAWTFQEVILAPNPTIVCGKKTLSWEDLATYLMFRHDWLLLSSNDYLDEDPLKLLGGMPSATATSLESWRATIAMWLWLGSRSADGDDETTIFAPESNYERLLTLDQYNKAARVVKLVVGSVLFIALVFGLLFGGLWFVVYAFLGSESYVPIFILLAAFLVLVLMGNRLLPLLSGWWVMSHIIFGCRPGWSTPLSLSKGRYAPYYHAPSTGASGLYLEGIRVALRERKSTQPHDMVYSMLAILSPMGLPNNPIDYYAPSSECFQRFLISVVSLHPPALTMLCDAGFTTASPPPKGPSWVPNWGNPHSNPAVSSQFTIPARIETDTPSPTLTKAPYSIRNATLFIDGAIPIGRITFTTPRHPRPSTPESAKTHPIPGLIAWYHRIRALHAENRIYLPSLPPKDTPFTPRLFPSAVFASIESLSRPRLVDVVYTLRLSIDGRSVTERDVRYEREEWVAPINFADHKEEWRDFKEFKSVLDEGTEGEGWPEVRERLVPGNVRAERYVRRAGGYVKRVVELFAEGRDRTLFVVEMDGLVVGASRCVMGTGPAAAEAGDWVYKLPGVPGWMVVRGTGSGREGEYVVVGSALLPLVPDGLPERGITLV</sequence>
<keyword evidence="1" id="KW-0812">Transmembrane</keyword>
<protein>
    <recommendedName>
        <fullName evidence="4">Heterokaryon incompatibility domain-containing protein</fullName>
    </recommendedName>
</protein>
<evidence type="ECO:0000256" key="1">
    <source>
        <dbReference type="SAM" id="Phobius"/>
    </source>
</evidence>
<keyword evidence="1" id="KW-1133">Transmembrane helix</keyword>
<dbReference type="AlphaFoldDB" id="A0AAV9G4V3"/>
<feature type="transmembrane region" description="Helical" evidence="1">
    <location>
        <begin position="217"/>
        <end position="238"/>
    </location>
</feature>
<name>A0AAV9G4V3_9PEZI</name>
<dbReference type="EMBL" id="MU865995">
    <property type="protein sequence ID" value="KAK4443320.1"/>
    <property type="molecule type" value="Genomic_DNA"/>
</dbReference>
<gene>
    <name evidence="2" type="ORF">QBC34DRAFT_417281</name>
</gene>
<proteinExistence type="predicted"/>
<feature type="transmembrane region" description="Helical" evidence="1">
    <location>
        <begin position="185"/>
        <end position="211"/>
    </location>
</feature>
<dbReference type="InterPro" id="IPR052895">
    <property type="entry name" value="HetReg/Transcr_Mod"/>
</dbReference>
<comment type="caution">
    <text evidence="2">The sequence shown here is derived from an EMBL/GenBank/DDBJ whole genome shotgun (WGS) entry which is preliminary data.</text>
</comment>
<organism evidence="2 3">
    <name type="scientific">Podospora aff. communis PSN243</name>
    <dbReference type="NCBI Taxonomy" id="3040156"/>
    <lineage>
        <taxon>Eukaryota</taxon>
        <taxon>Fungi</taxon>
        <taxon>Dikarya</taxon>
        <taxon>Ascomycota</taxon>
        <taxon>Pezizomycotina</taxon>
        <taxon>Sordariomycetes</taxon>
        <taxon>Sordariomycetidae</taxon>
        <taxon>Sordariales</taxon>
        <taxon>Podosporaceae</taxon>
        <taxon>Podospora</taxon>
    </lineage>
</organism>
<accession>A0AAV9G4V3</accession>
<dbReference type="PANTHER" id="PTHR24148">
    <property type="entry name" value="ANKYRIN REPEAT DOMAIN-CONTAINING PROTEIN 39 HOMOLOG-RELATED"/>
    <property type="match status" value="1"/>
</dbReference>
<evidence type="ECO:0000313" key="3">
    <source>
        <dbReference type="Proteomes" id="UP001321760"/>
    </source>
</evidence>
<evidence type="ECO:0008006" key="4">
    <source>
        <dbReference type="Google" id="ProtNLM"/>
    </source>
</evidence>